<keyword evidence="2" id="KW-1185">Reference proteome</keyword>
<evidence type="ECO:0000313" key="1">
    <source>
        <dbReference type="EMBL" id="KAJ9111088.1"/>
    </source>
</evidence>
<organism evidence="1 2">
    <name type="scientific">Naganishia cerealis</name>
    <dbReference type="NCBI Taxonomy" id="610337"/>
    <lineage>
        <taxon>Eukaryota</taxon>
        <taxon>Fungi</taxon>
        <taxon>Dikarya</taxon>
        <taxon>Basidiomycota</taxon>
        <taxon>Agaricomycotina</taxon>
        <taxon>Tremellomycetes</taxon>
        <taxon>Filobasidiales</taxon>
        <taxon>Filobasidiaceae</taxon>
        <taxon>Naganishia</taxon>
    </lineage>
</organism>
<dbReference type="EMBL" id="JASBWR010000009">
    <property type="protein sequence ID" value="KAJ9111088.1"/>
    <property type="molecule type" value="Genomic_DNA"/>
</dbReference>
<reference evidence="1" key="1">
    <citation type="submission" date="2023-04" db="EMBL/GenBank/DDBJ databases">
        <title>Draft Genome sequencing of Naganishia species isolated from polar environments using Oxford Nanopore Technology.</title>
        <authorList>
            <person name="Leo P."/>
            <person name="Venkateswaran K."/>
        </authorList>
    </citation>
    <scope>NUCLEOTIDE SEQUENCE</scope>
    <source>
        <strain evidence="1">MNA-CCFEE 5261</strain>
    </source>
</reference>
<accession>A0ACC2WHZ2</accession>
<comment type="caution">
    <text evidence="1">The sequence shown here is derived from an EMBL/GenBank/DDBJ whole genome shotgun (WGS) entry which is preliminary data.</text>
</comment>
<sequence>MASQSSATPQPLSKPLLSITSQPPSAATESPAITRQTSTQVIRLSPSSPLLTFSPFIPSIVNGEAALNHKGWVEQADTSGEIMRTFGEDRDGTWIVVANISRKSIVNATIDDFSEVIDYRGFASTNTSTGETPSIVNDAVVMCSKEKTLSYTATQGANASVYFTAGVAGPYMGSYSIAIDSQSAQTIGNGKRAMFAVQQLLFLTAGLSEGEHQLTITNLEEGKGLALDSFSVWGSEVACFGYDPSSAPVQTGVPAQNGTPRQIGVPGGKTTGGPSVGSVLGGILGTLFAIVSIQKRPGDYNVLTQQ</sequence>
<name>A0ACC2WHZ2_9TREE</name>
<gene>
    <name evidence="1" type="ORF">QFC19_001286</name>
</gene>
<dbReference type="Proteomes" id="UP001241377">
    <property type="component" value="Unassembled WGS sequence"/>
</dbReference>
<evidence type="ECO:0000313" key="2">
    <source>
        <dbReference type="Proteomes" id="UP001241377"/>
    </source>
</evidence>
<proteinExistence type="predicted"/>
<protein>
    <submittedName>
        <fullName evidence="1">Uncharacterized protein</fullName>
    </submittedName>
</protein>